<dbReference type="InterPro" id="IPR052622">
    <property type="entry name" value="Glycosyltransferase_G1"/>
</dbReference>
<dbReference type="EMBL" id="SHLI01000001">
    <property type="protein sequence ID" value="RZU99281.1"/>
    <property type="molecule type" value="Genomic_DNA"/>
</dbReference>
<dbReference type="InterPro" id="IPR001296">
    <property type="entry name" value="Glyco_trans_1"/>
</dbReference>
<dbReference type="RefSeq" id="WP_130503525.1">
    <property type="nucleotide sequence ID" value="NZ_SHLI01000001.1"/>
</dbReference>
<evidence type="ECO:0000313" key="2">
    <source>
        <dbReference type="EMBL" id="RZU99281.1"/>
    </source>
</evidence>
<evidence type="ECO:0000313" key="3">
    <source>
        <dbReference type="Proteomes" id="UP000292298"/>
    </source>
</evidence>
<dbReference type="CDD" id="cd03801">
    <property type="entry name" value="GT4_PimA-like"/>
    <property type="match status" value="1"/>
</dbReference>
<dbReference type="Gene3D" id="3.40.50.2000">
    <property type="entry name" value="Glycogen Phosphorylase B"/>
    <property type="match status" value="1"/>
</dbReference>
<name>A0A4Q8D1L1_9GAMM</name>
<gene>
    <name evidence="2" type="ORF">EV698_1566</name>
</gene>
<organism evidence="2 3">
    <name type="scientific">Spiribacter vilamensis</name>
    <dbReference type="NCBI Taxonomy" id="531306"/>
    <lineage>
        <taxon>Bacteria</taxon>
        <taxon>Pseudomonadati</taxon>
        <taxon>Pseudomonadota</taxon>
        <taxon>Gammaproteobacteria</taxon>
        <taxon>Chromatiales</taxon>
        <taxon>Ectothiorhodospiraceae</taxon>
        <taxon>Spiribacter</taxon>
    </lineage>
</organism>
<reference evidence="2 3" key="1">
    <citation type="submission" date="2019-02" db="EMBL/GenBank/DDBJ databases">
        <title>Genomic Encyclopedia of Type Strains, Phase IV (KMG-IV): sequencing the most valuable type-strain genomes for metagenomic binning, comparative biology and taxonomic classification.</title>
        <authorList>
            <person name="Goeker M."/>
        </authorList>
    </citation>
    <scope>NUCLEOTIDE SEQUENCE [LARGE SCALE GENOMIC DNA]</scope>
    <source>
        <strain evidence="2 3">DSM 21056</strain>
    </source>
</reference>
<dbReference type="OrthoDB" id="8563324at2"/>
<dbReference type="InterPro" id="IPR027627">
    <property type="entry name" value="Glycosyltransferase_put"/>
</dbReference>
<comment type="caution">
    <text evidence="2">The sequence shown here is derived from an EMBL/GenBank/DDBJ whole genome shotgun (WGS) entry which is preliminary data.</text>
</comment>
<feature type="domain" description="Glycosyl transferase family 1" evidence="1">
    <location>
        <begin position="147"/>
        <end position="287"/>
    </location>
</feature>
<dbReference type="GO" id="GO:0016757">
    <property type="term" value="F:glycosyltransferase activity"/>
    <property type="evidence" value="ECO:0007669"/>
    <property type="project" value="InterPro"/>
</dbReference>
<dbReference type="AlphaFoldDB" id="A0A4Q8D1L1"/>
<dbReference type="Proteomes" id="UP000292298">
    <property type="component" value="Unassembled WGS sequence"/>
</dbReference>
<dbReference type="PANTHER" id="PTHR46660">
    <property type="match status" value="1"/>
</dbReference>
<dbReference type="NCBIfam" id="TIGR04348">
    <property type="entry name" value="selenoneine biosynthesis selenosugar synthase SenB"/>
    <property type="match status" value="1"/>
</dbReference>
<protein>
    <submittedName>
        <fullName evidence="2">Putative glycosyltransferase (TIGR04348 family)</fullName>
    </submittedName>
</protein>
<dbReference type="SUPFAM" id="SSF53756">
    <property type="entry name" value="UDP-Glycosyltransferase/glycogen phosphorylase"/>
    <property type="match status" value="1"/>
</dbReference>
<dbReference type="PANTHER" id="PTHR46660:SF2">
    <property type="entry name" value="GLYCOSYLTRANSFERASE 1 DOMAIN-CONTAINING PROTEIN 1"/>
    <property type="match status" value="1"/>
</dbReference>
<accession>A0A4Q8D1L1</accession>
<dbReference type="Pfam" id="PF00534">
    <property type="entry name" value="Glycos_transf_1"/>
    <property type="match status" value="1"/>
</dbReference>
<sequence>MKIGLVTPAAPRSRAGNRATATRWARLLRTAGHRVRVIEQWQAGDGGVDVMVALHAWRSAPSIAAFAEHHPERPLIVVLTGTDIYRFQHSDPAITGASLDRAHALIGLHDHVGRDIPARFHAILHTVRQSAAPLPASYRGPVSRHFDLCVVGHLRDEKDSLRAAYAARDLPAESRIRIRQAGRAHTSDWARAATAEMATNPRYAWYGEVGQGAIRRLYARSRALVMSSVMEGGANVVSEACVAGLPILASRIPGNTGLLGDDYPGLYTARDTAALSRLMRRVEHEPDYLALLAAHCRALAPRFTPEAERTALVRVIETVTD</sequence>
<evidence type="ECO:0000259" key="1">
    <source>
        <dbReference type="Pfam" id="PF00534"/>
    </source>
</evidence>
<proteinExistence type="predicted"/>
<keyword evidence="2" id="KW-0808">Transferase</keyword>
<keyword evidence="3" id="KW-1185">Reference proteome</keyword>